<keyword evidence="7" id="KW-0862">Zinc</keyword>
<evidence type="ECO:0000256" key="2">
    <source>
        <dbReference type="ARBA" id="ARBA00022490"/>
    </source>
</evidence>
<dbReference type="eggNOG" id="KOG2785">
    <property type="taxonomic scope" value="Eukaryota"/>
</dbReference>
<reference evidence="12" key="4">
    <citation type="journal article" date="2015" name="G3 (Bethesda)">
        <title>Genome sequences of three phytopathogenic species of the Magnaporthaceae family of fungi.</title>
        <authorList>
            <person name="Okagaki L.H."/>
            <person name="Nunes C.C."/>
            <person name="Sailsbery J."/>
            <person name="Clay B."/>
            <person name="Brown D."/>
            <person name="John T."/>
            <person name="Oh Y."/>
            <person name="Young N."/>
            <person name="Fitzgerald M."/>
            <person name="Haas B.J."/>
            <person name="Zeng Q."/>
            <person name="Young S."/>
            <person name="Adiconis X."/>
            <person name="Fan L."/>
            <person name="Levin J.Z."/>
            <person name="Mitchell T.K."/>
            <person name="Okubara P.A."/>
            <person name="Farman M.L."/>
            <person name="Kohn L.M."/>
            <person name="Birren B."/>
            <person name="Ma L.-J."/>
            <person name="Dean R.A."/>
        </authorList>
    </citation>
    <scope>NUCLEOTIDE SEQUENCE</scope>
    <source>
        <strain evidence="12">ATCC 64411 / 73-15</strain>
    </source>
</reference>
<dbReference type="InterPro" id="IPR040025">
    <property type="entry name" value="Znf622/Rei1/Reh1"/>
</dbReference>
<dbReference type="EMBL" id="ADBL01001277">
    <property type="status" value="NOT_ANNOTATED_CDS"/>
    <property type="molecule type" value="Genomic_DNA"/>
</dbReference>
<dbReference type="GO" id="GO:0042273">
    <property type="term" value="P:ribosomal large subunit biogenesis"/>
    <property type="evidence" value="ECO:0007669"/>
    <property type="project" value="UniProtKB-ARBA"/>
</dbReference>
<keyword evidence="3" id="KW-0690">Ribosome biogenesis</keyword>
<dbReference type="VEuPathDB" id="FungiDB:MAPG_05382"/>
<dbReference type="InterPro" id="IPR013087">
    <property type="entry name" value="Znf_C2H2_type"/>
</dbReference>
<feature type="domain" description="C2H2-type" evidence="10">
    <location>
        <begin position="94"/>
        <end position="116"/>
    </location>
</feature>
<dbReference type="SMART" id="SM00355">
    <property type="entry name" value="ZnF_C2H2"/>
    <property type="match status" value="4"/>
</dbReference>
<evidence type="ECO:0000259" key="10">
    <source>
        <dbReference type="PROSITE" id="PS00028"/>
    </source>
</evidence>
<dbReference type="GO" id="GO:0008270">
    <property type="term" value="F:zinc ion binding"/>
    <property type="evidence" value="ECO:0007669"/>
    <property type="project" value="UniProtKB-KW"/>
</dbReference>
<reference evidence="11" key="1">
    <citation type="submission" date="2010-05" db="EMBL/GenBank/DDBJ databases">
        <title>The Genome Sequence of Magnaporthe poae strain ATCC 64411.</title>
        <authorList>
            <consortium name="The Broad Institute Genome Sequencing Platform"/>
            <consortium name="Broad Institute Genome Sequencing Center for Infectious Disease"/>
            <person name="Ma L.-J."/>
            <person name="Dead R."/>
            <person name="Young S."/>
            <person name="Zeng Q."/>
            <person name="Koehrsen M."/>
            <person name="Alvarado L."/>
            <person name="Berlin A."/>
            <person name="Chapman S.B."/>
            <person name="Chen Z."/>
            <person name="Freedman E."/>
            <person name="Gellesch M."/>
            <person name="Goldberg J."/>
            <person name="Griggs A."/>
            <person name="Gujja S."/>
            <person name="Heilman E.R."/>
            <person name="Heiman D."/>
            <person name="Hepburn T."/>
            <person name="Howarth C."/>
            <person name="Jen D."/>
            <person name="Larson L."/>
            <person name="Mehta T."/>
            <person name="Neiman D."/>
            <person name="Pearson M."/>
            <person name="Roberts A."/>
            <person name="Saif S."/>
            <person name="Shea T."/>
            <person name="Shenoy N."/>
            <person name="Sisk P."/>
            <person name="Stolte C."/>
            <person name="Sykes S."/>
            <person name="Walk T."/>
            <person name="White J."/>
            <person name="Yandava C."/>
            <person name="Haas B."/>
            <person name="Nusbaum C."/>
            <person name="Birren B."/>
        </authorList>
    </citation>
    <scope>NUCLEOTIDE SEQUENCE</scope>
    <source>
        <strain evidence="11">ATCC 64411</strain>
    </source>
</reference>
<dbReference type="PROSITE" id="PS00028">
    <property type="entry name" value="ZINC_FINGER_C2H2_1"/>
    <property type="match status" value="2"/>
</dbReference>
<feature type="domain" description="C2H2-type" evidence="10">
    <location>
        <begin position="29"/>
        <end position="51"/>
    </location>
</feature>
<dbReference type="PANTHER" id="PTHR13182:SF8">
    <property type="entry name" value="CYTOPLASMIC 60S SUBUNIT BIOGENESIS FACTOR ZNF622"/>
    <property type="match status" value="1"/>
</dbReference>
<feature type="compositionally biased region" description="Acidic residues" evidence="9">
    <location>
        <begin position="376"/>
        <end position="391"/>
    </location>
</feature>
<dbReference type="GO" id="GO:0003676">
    <property type="term" value="F:nucleic acid binding"/>
    <property type="evidence" value="ECO:0007669"/>
    <property type="project" value="InterPro"/>
</dbReference>
<dbReference type="SMART" id="SM00451">
    <property type="entry name" value="ZnF_U1"/>
    <property type="match status" value="2"/>
</dbReference>
<sequence length="587" mass="65540">MATIASARGIPDAGDSSKIGAPASHPYTCNSCHVAFRNIELQKGHMRGDWHRYNLKRRVASLPPISSEIFNEKVLLARAATSAEADKVGFERACEVCAKTYYSENAYQNHLGSKNHKAKAASRPSSSKDSSKAADETGSIISSTFSLGEPTLAHRPKIDLDSDAEAEFSQVIEGIKNTKVAGDSEGDAERPSPVKRPSNPHLSAAGQRKSEHPVSEAADEANSGSATPAESSKADEVTYTIKSCLFCNYESPTVALNATHMERIHGMFIPEKQYLVDLEGLLKSLQKRVRELHECLVCQKVKVSAFAVQTHMRDASHCRIPYTTEEEQLEIGEFYDFRSTYSDGEEDSGEEEAGADGKRSGGAKLGAKRSTTVTGEDGDEIMEDGDGDGWETDSSASSLDSEDLTAVPAERHYHQYERLDKHPHHSTHDTRAHHQRDGWHSHAHKHSHAAFYDEYELHLPTGKHVGHRTYQRYYRQNLRNRPVTAEERAERKALELAEKKDLENMDVDGLKRIARVNHTNYFALMTRRASGQGQKGLTGLTKLQVREVARMERKARSREEDHAQQMDSRYNRRANFQKHFHYSKLGG</sequence>
<name>A0A0C4DZ90_MAGP6</name>
<dbReference type="OMA" id="NATHMER"/>
<keyword evidence="6" id="KW-0863">Zinc-finger</keyword>
<organism evidence="12 13">
    <name type="scientific">Magnaporthiopsis poae (strain ATCC 64411 / 73-15)</name>
    <name type="common">Kentucky bluegrass fungus</name>
    <name type="synonym">Magnaporthe poae</name>
    <dbReference type="NCBI Taxonomy" id="644358"/>
    <lineage>
        <taxon>Eukaryota</taxon>
        <taxon>Fungi</taxon>
        <taxon>Dikarya</taxon>
        <taxon>Ascomycota</taxon>
        <taxon>Pezizomycotina</taxon>
        <taxon>Sordariomycetes</taxon>
        <taxon>Sordariomycetidae</taxon>
        <taxon>Magnaporthales</taxon>
        <taxon>Magnaporthaceae</taxon>
        <taxon>Magnaporthiopsis</taxon>
    </lineage>
</organism>
<dbReference type="Proteomes" id="UP000011715">
    <property type="component" value="Unassembled WGS sequence"/>
</dbReference>
<evidence type="ECO:0000256" key="9">
    <source>
        <dbReference type="SAM" id="MobiDB-lite"/>
    </source>
</evidence>
<dbReference type="InterPro" id="IPR003604">
    <property type="entry name" value="Matrin/U1-like-C_Znf_C2H2"/>
</dbReference>
<reference evidence="12" key="5">
    <citation type="submission" date="2015-06" db="UniProtKB">
        <authorList>
            <consortium name="EnsemblFungi"/>
        </authorList>
    </citation>
    <scope>IDENTIFICATION</scope>
    <source>
        <strain evidence="12">ATCC 64411</strain>
    </source>
</reference>
<dbReference type="EMBL" id="GL876969">
    <property type="protein sequence ID" value="KLU86368.1"/>
    <property type="molecule type" value="Genomic_DNA"/>
</dbReference>
<reference evidence="13" key="2">
    <citation type="submission" date="2010-05" db="EMBL/GenBank/DDBJ databases">
        <title>The genome sequence of Magnaporthe poae strain ATCC 64411.</title>
        <authorList>
            <person name="Ma L.-J."/>
            <person name="Dead R."/>
            <person name="Young S."/>
            <person name="Zeng Q."/>
            <person name="Koehrsen M."/>
            <person name="Alvarado L."/>
            <person name="Berlin A."/>
            <person name="Chapman S.B."/>
            <person name="Chen Z."/>
            <person name="Freedman E."/>
            <person name="Gellesch M."/>
            <person name="Goldberg J."/>
            <person name="Griggs A."/>
            <person name="Gujja S."/>
            <person name="Heilman E.R."/>
            <person name="Heiman D."/>
            <person name="Hepburn T."/>
            <person name="Howarth C."/>
            <person name="Jen D."/>
            <person name="Larson L."/>
            <person name="Mehta T."/>
            <person name="Neiman D."/>
            <person name="Pearson M."/>
            <person name="Roberts A."/>
            <person name="Saif S."/>
            <person name="Shea T."/>
            <person name="Shenoy N."/>
            <person name="Sisk P."/>
            <person name="Stolte C."/>
            <person name="Sykes S."/>
            <person name="Walk T."/>
            <person name="White J."/>
            <person name="Yandava C."/>
            <person name="Haas B."/>
            <person name="Nusbaum C."/>
            <person name="Birren B."/>
        </authorList>
    </citation>
    <scope>NUCLEOTIDE SEQUENCE [LARGE SCALE GENOMIC DNA]</scope>
    <source>
        <strain evidence="13">ATCC 64411 / 73-15</strain>
    </source>
</reference>
<dbReference type="SUPFAM" id="SSF57667">
    <property type="entry name" value="beta-beta-alpha zinc fingers"/>
    <property type="match status" value="1"/>
</dbReference>
<dbReference type="OrthoDB" id="19329at2759"/>
<feature type="compositionally biased region" description="Basic and acidic residues" evidence="9">
    <location>
        <begin position="553"/>
        <end position="564"/>
    </location>
</feature>
<proteinExistence type="inferred from homology"/>
<comment type="similarity">
    <text evidence="8">Belongs to the REI1 family.</text>
</comment>
<evidence type="ECO:0000256" key="1">
    <source>
        <dbReference type="ARBA" id="ARBA00004496"/>
    </source>
</evidence>
<evidence type="ECO:0000256" key="5">
    <source>
        <dbReference type="ARBA" id="ARBA00022737"/>
    </source>
</evidence>
<reference evidence="11" key="3">
    <citation type="submission" date="2011-03" db="EMBL/GenBank/DDBJ databases">
        <title>Annotation of Magnaporthe poae ATCC 64411.</title>
        <authorList>
            <person name="Ma L.-J."/>
            <person name="Dead R."/>
            <person name="Young S.K."/>
            <person name="Zeng Q."/>
            <person name="Gargeya S."/>
            <person name="Fitzgerald M."/>
            <person name="Haas B."/>
            <person name="Abouelleil A."/>
            <person name="Alvarado L."/>
            <person name="Arachchi H.M."/>
            <person name="Berlin A."/>
            <person name="Brown A."/>
            <person name="Chapman S.B."/>
            <person name="Chen Z."/>
            <person name="Dunbar C."/>
            <person name="Freedman E."/>
            <person name="Gearin G."/>
            <person name="Gellesch M."/>
            <person name="Goldberg J."/>
            <person name="Griggs A."/>
            <person name="Gujja S."/>
            <person name="Heiman D."/>
            <person name="Howarth C."/>
            <person name="Larson L."/>
            <person name="Lui A."/>
            <person name="MacDonald P.J.P."/>
            <person name="Mehta T."/>
            <person name="Montmayeur A."/>
            <person name="Murphy C."/>
            <person name="Neiman D."/>
            <person name="Pearson M."/>
            <person name="Priest M."/>
            <person name="Roberts A."/>
            <person name="Saif S."/>
            <person name="Shea T."/>
            <person name="Shenoy N."/>
            <person name="Sisk P."/>
            <person name="Stolte C."/>
            <person name="Sykes S."/>
            <person name="Yandava C."/>
            <person name="Wortman J."/>
            <person name="Nusbaum C."/>
            <person name="Birren B."/>
        </authorList>
    </citation>
    <scope>NUCLEOTIDE SEQUENCE</scope>
    <source>
        <strain evidence="11">ATCC 64411</strain>
    </source>
</reference>
<dbReference type="InterPro" id="IPR022755">
    <property type="entry name" value="Znf_C2H2_jaz"/>
</dbReference>
<keyword evidence="5" id="KW-0677">Repeat</keyword>
<evidence type="ECO:0000256" key="8">
    <source>
        <dbReference type="ARBA" id="ARBA00034126"/>
    </source>
</evidence>
<feature type="compositionally biased region" description="Acidic residues" evidence="9">
    <location>
        <begin position="343"/>
        <end position="354"/>
    </location>
</feature>
<keyword evidence="4" id="KW-0479">Metal-binding</keyword>
<dbReference type="Pfam" id="PF12756">
    <property type="entry name" value="zf-C2H2_2"/>
    <property type="match status" value="1"/>
</dbReference>
<protein>
    <submittedName>
        <fullName evidence="11">Pre-60S factor REI1</fullName>
    </submittedName>
</protein>
<feature type="region of interest" description="Disordered" evidence="9">
    <location>
        <begin position="553"/>
        <end position="575"/>
    </location>
</feature>
<keyword evidence="13" id="KW-1185">Reference proteome</keyword>
<feature type="region of interest" description="Disordered" evidence="9">
    <location>
        <begin position="175"/>
        <end position="233"/>
    </location>
</feature>
<evidence type="ECO:0000256" key="3">
    <source>
        <dbReference type="ARBA" id="ARBA00022517"/>
    </source>
</evidence>
<dbReference type="AlphaFoldDB" id="A0A0C4DZ90"/>
<evidence type="ECO:0000313" key="11">
    <source>
        <dbReference type="EMBL" id="KLU86368.1"/>
    </source>
</evidence>
<dbReference type="GO" id="GO:0030687">
    <property type="term" value="C:preribosome, large subunit precursor"/>
    <property type="evidence" value="ECO:0007669"/>
    <property type="project" value="TreeGrafter"/>
</dbReference>
<dbReference type="PANTHER" id="PTHR13182">
    <property type="entry name" value="ZINC FINGER PROTEIN 622"/>
    <property type="match status" value="1"/>
</dbReference>
<dbReference type="InterPro" id="IPR036236">
    <property type="entry name" value="Znf_C2H2_sf"/>
</dbReference>
<dbReference type="Pfam" id="PF12171">
    <property type="entry name" value="zf-C2H2_jaz"/>
    <property type="match status" value="1"/>
</dbReference>
<gene>
    <name evidence="11" type="ORF">MAPG_05382</name>
</gene>
<feature type="region of interest" description="Disordered" evidence="9">
    <location>
        <begin position="111"/>
        <end position="137"/>
    </location>
</feature>
<feature type="region of interest" description="Disordered" evidence="9">
    <location>
        <begin position="340"/>
        <end position="403"/>
    </location>
</feature>
<accession>A0A0C4DZ90</accession>
<dbReference type="EnsemblFungi" id="MAPG_05382T0">
    <property type="protein sequence ID" value="MAPG_05382T0"/>
    <property type="gene ID" value="MAPG_05382"/>
</dbReference>
<evidence type="ECO:0000256" key="7">
    <source>
        <dbReference type="ARBA" id="ARBA00022833"/>
    </source>
</evidence>
<dbReference type="Gene3D" id="3.30.160.60">
    <property type="entry name" value="Classic Zinc Finger"/>
    <property type="match status" value="1"/>
</dbReference>
<comment type="subcellular location">
    <subcellularLocation>
        <location evidence="1">Cytoplasm</location>
    </subcellularLocation>
</comment>
<dbReference type="GO" id="GO:0005737">
    <property type="term" value="C:cytoplasm"/>
    <property type="evidence" value="ECO:0007669"/>
    <property type="project" value="UniProtKB-SubCell"/>
</dbReference>
<evidence type="ECO:0000313" key="12">
    <source>
        <dbReference type="EnsemblFungi" id="MAPG_05382T0"/>
    </source>
</evidence>
<dbReference type="STRING" id="644358.A0A0C4DZ90"/>
<evidence type="ECO:0000313" key="13">
    <source>
        <dbReference type="Proteomes" id="UP000011715"/>
    </source>
</evidence>
<evidence type="ECO:0000256" key="4">
    <source>
        <dbReference type="ARBA" id="ARBA00022723"/>
    </source>
</evidence>
<evidence type="ECO:0000256" key="6">
    <source>
        <dbReference type="ARBA" id="ARBA00022771"/>
    </source>
</evidence>
<dbReference type="InterPro" id="IPR041661">
    <property type="entry name" value="ZN622/Rei1/Reh1_Znf-C2H2"/>
</dbReference>
<keyword evidence="2" id="KW-0963">Cytoplasm</keyword>